<reference evidence="1" key="2">
    <citation type="journal article" date="2022" name="Microb. Genom.">
        <title>A chromosome-scale genome assembly of the tomato pathogen Cladosporium fulvum reveals a compartmentalized genome architecture and the presence of a dispensable chromosome.</title>
        <authorList>
            <person name="Zaccaron A.Z."/>
            <person name="Chen L.H."/>
            <person name="Samaras A."/>
            <person name="Stergiopoulos I."/>
        </authorList>
    </citation>
    <scope>NUCLEOTIDE SEQUENCE</scope>
    <source>
        <strain evidence="1">Race5_Kim</strain>
    </source>
</reference>
<evidence type="ECO:0000313" key="2">
    <source>
        <dbReference type="Proteomes" id="UP000756132"/>
    </source>
</evidence>
<reference evidence="1" key="1">
    <citation type="submission" date="2021-12" db="EMBL/GenBank/DDBJ databases">
        <authorList>
            <person name="Zaccaron A."/>
            <person name="Stergiopoulos I."/>
        </authorList>
    </citation>
    <scope>NUCLEOTIDE SEQUENCE</scope>
    <source>
        <strain evidence="1">Race5_Kim</strain>
    </source>
</reference>
<dbReference type="Proteomes" id="UP000756132">
    <property type="component" value="Chromosome 3"/>
</dbReference>
<dbReference type="KEGG" id="ffu:CLAFUR5_08203"/>
<organism evidence="1 2">
    <name type="scientific">Passalora fulva</name>
    <name type="common">Tomato leaf mold</name>
    <name type="synonym">Cladosporium fulvum</name>
    <dbReference type="NCBI Taxonomy" id="5499"/>
    <lineage>
        <taxon>Eukaryota</taxon>
        <taxon>Fungi</taxon>
        <taxon>Dikarya</taxon>
        <taxon>Ascomycota</taxon>
        <taxon>Pezizomycotina</taxon>
        <taxon>Dothideomycetes</taxon>
        <taxon>Dothideomycetidae</taxon>
        <taxon>Mycosphaerellales</taxon>
        <taxon>Mycosphaerellaceae</taxon>
        <taxon>Fulvia</taxon>
    </lineage>
</organism>
<dbReference type="RefSeq" id="XP_047759748.1">
    <property type="nucleotide sequence ID" value="XM_047907351.1"/>
</dbReference>
<keyword evidence="2" id="KW-1185">Reference proteome</keyword>
<proteinExistence type="predicted"/>
<protein>
    <submittedName>
        <fullName evidence="1">Uncharacterized protein</fullName>
    </submittedName>
</protein>
<name>A0A9Q8LDE0_PASFU</name>
<gene>
    <name evidence="1" type="ORF">CLAFUR5_08203</name>
</gene>
<sequence length="79" mass="8636">MATSQHGYGEADCLRPYHLETKSTSRSLLSQAPLLPLRCLNSDEVPPALMHTRSSSTALRQPSAIKKLELLTTSSSNCH</sequence>
<dbReference type="GeneID" id="71988081"/>
<dbReference type="AlphaFoldDB" id="A0A9Q8LDE0"/>
<dbReference type="EMBL" id="CP090165">
    <property type="protein sequence ID" value="UJO15382.1"/>
    <property type="molecule type" value="Genomic_DNA"/>
</dbReference>
<evidence type="ECO:0000313" key="1">
    <source>
        <dbReference type="EMBL" id="UJO15382.1"/>
    </source>
</evidence>
<accession>A0A9Q8LDE0</accession>